<accession>A0A450V3D5</accession>
<reference evidence="1" key="1">
    <citation type="submission" date="2019-02" db="EMBL/GenBank/DDBJ databases">
        <authorList>
            <person name="Gruber-Vodicka R. H."/>
            <person name="Seah K. B. B."/>
        </authorList>
    </citation>
    <scope>NUCLEOTIDE SEQUENCE</scope>
    <source>
        <strain evidence="1">BECK_M7</strain>
    </source>
</reference>
<name>A0A450V3D5_9GAMM</name>
<organism evidence="1">
    <name type="scientific">Candidatus Kentrum sp. LFY</name>
    <dbReference type="NCBI Taxonomy" id="2126342"/>
    <lineage>
        <taxon>Bacteria</taxon>
        <taxon>Pseudomonadati</taxon>
        <taxon>Pseudomonadota</taxon>
        <taxon>Gammaproteobacteria</taxon>
        <taxon>Candidatus Kentrum</taxon>
    </lineage>
</organism>
<gene>
    <name evidence="1" type="ORF">BECKLFY1418B_GA0070995_11412</name>
</gene>
<protein>
    <submittedName>
        <fullName evidence="1">Uncharacterized protein</fullName>
    </submittedName>
</protein>
<dbReference type="AlphaFoldDB" id="A0A450V3D5"/>
<proteinExistence type="predicted"/>
<evidence type="ECO:0000313" key="1">
    <source>
        <dbReference type="EMBL" id="VFJ99300.1"/>
    </source>
</evidence>
<dbReference type="EMBL" id="CAADFF010000141">
    <property type="protein sequence ID" value="VFJ99300.1"/>
    <property type="molecule type" value="Genomic_DNA"/>
</dbReference>
<sequence>MDETALRRSLENVVTLIAGGPIGNKRHHFYEIPIPDEFTSSGQRLREIAVALACTPVVRSTRIKYRASRIDFRLVAAPDLDRVATMFNKATEKDDYENIPEFKKGVIGKTARSKGTVQADLWRFKSFDSRSALRNGRLFLVVTRNDFPWGESLCKAEESYSLVICLRDRENKKARLYTQIKNRLRNRMRARLQR</sequence>